<feature type="domain" description="NAD-dependent epimerase/dehydratase" evidence="1">
    <location>
        <begin position="5"/>
        <end position="50"/>
    </location>
</feature>
<gene>
    <name evidence="2" type="ORF">FHQ07_06760</name>
</gene>
<dbReference type="SUPFAM" id="SSF51735">
    <property type="entry name" value="NAD(P)-binding Rossmann-fold domains"/>
    <property type="match status" value="1"/>
</dbReference>
<dbReference type="PANTHER" id="PTHR12126:SF11">
    <property type="entry name" value="NADH DEHYDROGENASE [UBIQUINONE] 1 ALPHA SUBCOMPLEX SUBUNIT 9, MITOCHONDRIAL"/>
    <property type="match status" value="1"/>
</dbReference>
<dbReference type="InterPro" id="IPR001509">
    <property type="entry name" value="Epimerase_deHydtase"/>
</dbReference>
<proteinExistence type="predicted"/>
<feature type="domain" description="NAD-dependent epimerase/dehydratase" evidence="1">
    <location>
        <begin position="116"/>
        <end position="195"/>
    </location>
</feature>
<accession>A0A5B7ZQ12</accession>
<dbReference type="OrthoDB" id="5565437at2"/>
<protein>
    <submittedName>
        <fullName evidence="2">Nucleoside-diphosphate sugar epimerase</fullName>
    </submittedName>
</protein>
<dbReference type="GO" id="GO:0044877">
    <property type="term" value="F:protein-containing complex binding"/>
    <property type="evidence" value="ECO:0007669"/>
    <property type="project" value="TreeGrafter"/>
</dbReference>
<evidence type="ECO:0000259" key="1">
    <source>
        <dbReference type="Pfam" id="PF01370"/>
    </source>
</evidence>
<dbReference type="RefSeq" id="WP_139716090.1">
    <property type="nucleotide sequence ID" value="NZ_CP040871.1"/>
</dbReference>
<dbReference type="EMBL" id="CP040871">
    <property type="protein sequence ID" value="QDA57038.1"/>
    <property type="molecule type" value="Genomic_DNA"/>
</dbReference>
<dbReference type="KEGG" id="thes:FHQ07_06760"/>
<dbReference type="InterPro" id="IPR036291">
    <property type="entry name" value="NAD(P)-bd_dom_sf"/>
</dbReference>
<dbReference type="PANTHER" id="PTHR12126">
    <property type="entry name" value="NADH-UBIQUINONE OXIDOREDUCTASE 39 KDA SUBUNIT-RELATED"/>
    <property type="match status" value="1"/>
</dbReference>
<sequence length="291" mass="31645">MKTALLFGASGQIGAPLLERLNDAGWRVYAVSRQPHSDAPGRHWLQGDFAGVRGLPDGVDAIFSCGPLDLFARWYADAPIRAARIVAFGSTSAATKHGSDDDHERELARRLLGAEASLFASSEQRGANATMLRPTLVYGAGRDATLTRIAAMAQRWGRFLLPRRSDGLRQPVHVHDLAAAAFAACAAAATHGRSYDLPGGETLPYREMVRRVLASLQPARPLHELPMPLFRLAVKTAQARGIAADLTDAAVARMREDLVFNLAPAQRDFGYAPRAFRPEARMFERAVPARD</sequence>
<dbReference type="Gene3D" id="3.40.50.720">
    <property type="entry name" value="NAD(P)-binding Rossmann-like Domain"/>
    <property type="match status" value="2"/>
</dbReference>
<evidence type="ECO:0000313" key="3">
    <source>
        <dbReference type="Proteomes" id="UP000308149"/>
    </source>
</evidence>
<dbReference type="Proteomes" id="UP000308149">
    <property type="component" value="Chromosome"/>
</dbReference>
<dbReference type="AlphaFoldDB" id="A0A5B7ZQ12"/>
<name>A0A5B7ZQ12_9GAMM</name>
<keyword evidence="3" id="KW-1185">Reference proteome</keyword>
<dbReference type="Pfam" id="PF01370">
    <property type="entry name" value="Epimerase"/>
    <property type="match status" value="2"/>
</dbReference>
<dbReference type="InterPro" id="IPR051207">
    <property type="entry name" value="ComplexI_NDUFA9_subunit"/>
</dbReference>
<organism evidence="2 3">
    <name type="scientific">Thermomonas aquatica</name>
    <dbReference type="NCBI Taxonomy" id="2202149"/>
    <lineage>
        <taxon>Bacteria</taxon>
        <taxon>Pseudomonadati</taxon>
        <taxon>Pseudomonadota</taxon>
        <taxon>Gammaproteobacteria</taxon>
        <taxon>Lysobacterales</taxon>
        <taxon>Lysobacteraceae</taxon>
        <taxon>Thermomonas</taxon>
    </lineage>
</organism>
<reference evidence="2 3" key="1">
    <citation type="submission" date="2019-06" db="EMBL/GenBank/DDBJ databases">
        <title>Thermomonas aquatica sp. nov., isolated from an industrial wastewater treatment plant.</title>
        <authorList>
            <person name="Jeon J.H."/>
            <person name="Park D.-S."/>
        </authorList>
    </citation>
    <scope>NUCLEOTIDE SEQUENCE [LARGE SCALE GENOMIC DNA]</scope>
    <source>
        <strain evidence="2 3">SY21</strain>
    </source>
</reference>
<evidence type="ECO:0000313" key="2">
    <source>
        <dbReference type="EMBL" id="QDA57038.1"/>
    </source>
</evidence>